<name>A0A9Q0IZY6_9ROSI</name>
<dbReference type="Proteomes" id="UP001141552">
    <property type="component" value="Unassembled WGS sequence"/>
</dbReference>
<sequence>MIDCSFIITPFSDLSRNISRGEHSAESFNFKAHDYFIFLVILRHALRPIYWRN</sequence>
<comment type="caution">
    <text evidence="1">The sequence shown here is derived from an EMBL/GenBank/DDBJ whole genome shotgun (WGS) entry which is preliminary data.</text>
</comment>
<reference evidence="1" key="1">
    <citation type="submission" date="2022-02" db="EMBL/GenBank/DDBJ databases">
        <authorList>
            <person name="Henning P.M."/>
            <person name="McCubbin A.G."/>
            <person name="Shore J.S."/>
        </authorList>
    </citation>
    <scope>NUCLEOTIDE SEQUENCE</scope>
    <source>
        <strain evidence="1">F60SS</strain>
        <tissue evidence="1">Leaves</tissue>
    </source>
</reference>
<dbReference type="EMBL" id="JAKUCV010007477">
    <property type="protein sequence ID" value="KAJ4823348.1"/>
    <property type="molecule type" value="Genomic_DNA"/>
</dbReference>
<dbReference type="AlphaFoldDB" id="A0A9Q0IZY6"/>
<evidence type="ECO:0000313" key="1">
    <source>
        <dbReference type="EMBL" id="KAJ4823348.1"/>
    </source>
</evidence>
<protein>
    <submittedName>
        <fullName evidence="1">Uncharacterized protein</fullName>
    </submittedName>
</protein>
<keyword evidence="2" id="KW-1185">Reference proteome</keyword>
<evidence type="ECO:0000313" key="2">
    <source>
        <dbReference type="Proteomes" id="UP001141552"/>
    </source>
</evidence>
<organism evidence="1 2">
    <name type="scientific">Turnera subulata</name>
    <dbReference type="NCBI Taxonomy" id="218843"/>
    <lineage>
        <taxon>Eukaryota</taxon>
        <taxon>Viridiplantae</taxon>
        <taxon>Streptophyta</taxon>
        <taxon>Embryophyta</taxon>
        <taxon>Tracheophyta</taxon>
        <taxon>Spermatophyta</taxon>
        <taxon>Magnoliopsida</taxon>
        <taxon>eudicotyledons</taxon>
        <taxon>Gunneridae</taxon>
        <taxon>Pentapetalae</taxon>
        <taxon>rosids</taxon>
        <taxon>fabids</taxon>
        <taxon>Malpighiales</taxon>
        <taxon>Passifloraceae</taxon>
        <taxon>Turnera</taxon>
    </lineage>
</organism>
<accession>A0A9Q0IZY6</accession>
<proteinExistence type="predicted"/>
<reference evidence="1" key="2">
    <citation type="journal article" date="2023" name="Plants (Basel)">
        <title>Annotation of the Turnera subulata (Passifloraceae) Draft Genome Reveals the S-Locus Evolved after the Divergence of Turneroideae from Passifloroideae in a Stepwise Manner.</title>
        <authorList>
            <person name="Henning P.M."/>
            <person name="Roalson E.H."/>
            <person name="Mir W."/>
            <person name="McCubbin A.G."/>
            <person name="Shore J.S."/>
        </authorList>
    </citation>
    <scope>NUCLEOTIDE SEQUENCE</scope>
    <source>
        <strain evidence="1">F60SS</strain>
    </source>
</reference>
<gene>
    <name evidence="1" type="ORF">Tsubulata_021992</name>
</gene>